<evidence type="ECO:0000259" key="9">
    <source>
        <dbReference type="PROSITE" id="PS50052"/>
    </source>
</evidence>
<keyword evidence="6 10" id="KW-0418">Kinase</keyword>
<dbReference type="Proteomes" id="UP000031978">
    <property type="component" value="Unassembled WGS sequence"/>
</dbReference>
<comment type="function">
    <text evidence="1">Essential for recycling GMP and indirectly, cGMP.</text>
</comment>
<dbReference type="EC" id="2.7.4.8" evidence="3"/>
<proteinExistence type="inferred from homology"/>
<accession>A0AB34QPN3</accession>
<dbReference type="GO" id="GO:0004385">
    <property type="term" value="F:GMP kinase activity"/>
    <property type="evidence" value="ECO:0007669"/>
    <property type="project" value="UniProtKB-EC"/>
</dbReference>
<dbReference type="AlphaFoldDB" id="A0AB34QPN3"/>
<dbReference type="InterPro" id="IPR008145">
    <property type="entry name" value="GK/Ca_channel_bsu"/>
</dbReference>
<dbReference type="PROSITE" id="PS50052">
    <property type="entry name" value="GUANYLATE_KINASE_2"/>
    <property type="match status" value="1"/>
</dbReference>
<evidence type="ECO:0000313" key="11">
    <source>
        <dbReference type="Proteomes" id="UP000031978"/>
    </source>
</evidence>
<dbReference type="SUPFAM" id="SSF52540">
    <property type="entry name" value="P-loop containing nucleoside triphosphate hydrolases"/>
    <property type="match status" value="1"/>
</dbReference>
<evidence type="ECO:0000256" key="6">
    <source>
        <dbReference type="ARBA" id="ARBA00022777"/>
    </source>
</evidence>
<keyword evidence="5 10" id="KW-0808">Transferase</keyword>
<dbReference type="Gene3D" id="3.40.50.300">
    <property type="entry name" value="P-loop containing nucleotide triphosphate hydrolases"/>
    <property type="match status" value="1"/>
</dbReference>
<dbReference type="SMART" id="SM00072">
    <property type="entry name" value="GuKc"/>
    <property type="match status" value="1"/>
</dbReference>
<dbReference type="CDD" id="cd00071">
    <property type="entry name" value="GMPK"/>
    <property type="match status" value="1"/>
</dbReference>
<evidence type="ECO:0000256" key="8">
    <source>
        <dbReference type="ARBA" id="ARBA00048594"/>
    </source>
</evidence>
<dbReference type="PANTHER" id="PTHR23117">
    <property type="entry name" value="GUANYLATE KINASE-RELATED"/>
    <property type="match status" value="1"/>
</dbReference>
<protein>
    <recommendedName>
        <fullName evidence="4">Guanylate kinase</fullName>
        <ecNumber evidence="3">2.7.4.8</ecNumber>
    </recommendedName>
    <alternativeName>
        <fullName evidence="7">GMP kinase</fullName>
    </alternativeName>
</protein>
<evidence type="ECO:0000256" key="4">
    <source>
        <dbReference type="ARBA" id="ARBA00016296"/>
    </source>
</evidence>
<name>A0AB34QPN3_BACPU</name>
<dbReference type="GO" id="GO:0005829">
    <property type="term" value="C:cytosol"/>
    <property type="evidence" value="ECO:0007669"/>
    <property type="project" value="TreeGrafter"/>
</dbReference>
<dbReference type="PANTHER" id="PTHR23117:SF13">
    <property type="entry name" value="GUANYLATE KINASE"/>
    <property type="match status" value="1"/>
</dbReference>
<comment type="caution">
    <text evidence="10">The sequence shown here is derived from an EMBL/GenBank/DDBJ whole genome shotgun (WGS) entry which is preliminary data.</text>
</comment>
<dbReference type="Gene3D" id="3.30.63.10">
    <property type="entry name" value="Guanylate Kinase phosphate binding domain"/>
    <property type="match status" value="1"/>
</dbReference>
<dbReference type="Pfam" id="PF00625">
    <property type="entry name" value="Guanylate_kin"/>
    <property type="match status" value="1"/>
</dbReference>
<dbReference type="EMBL" id="JXCL01000040">
    <property type="protein sequence ID" value="KIL12171.1"/>
    <property type="molecule type" value="Genomic_DNA"/>
</dbReference>
<reference evidence="10 11" key="1">
    <citation type="submission" date="2014-12" db="EMBL/GenBank/DDBJ databases">
        <title>Draft Genome Sequences of Five Spore-Forming Food Isolates of Bacillus pumilus.</title>
        <authorList>
            <person name="de Jong A."/>
            <person name="van Heel A.J."/>
            <person name="Montalban-Lopez M."/>
            <person name="Krawczyk A.O."/>
            <person name="Berendsen E.M."/>
            <person name="Wells-Bennik M."/>
            <person name="Kuipers O.P."/>
        </authorList>
    </citation>
    <scope>NUCLEOTIDE SEQUENCE [LARGE SCALE GENOMIC DNA]</scope>
    <source>
        <strain evidence="10 11">B4127</strain>
    </source>
</reference>
<feature type="domain" description="Guanylate kinase-like" evidence="9">
    <location>
        <begin position="2"/>
        <end position="174"/>
    </location>
</feature>
<evidence type="ECO:0000256" key="2">
    <source>
        <dbReference type="ARBA" id="ARBA00005790"/>
    </source>
</evidence>
<dbReference type="InterPro" id="IPR008144">
    <property type="entry name" value="Guanylate_kin-like_dom"/>
</dbReference>
<sequence>MNKLIVVSGPSGSGKTSLMRQIMNNEVVSFTTRKPRKGEIDGVDYKFISLEKFEDLKKQSKLIEQVKYSGNYYGIDQEEFENKMSLGNAFVIVDYHGMQQIKKMYPSCVTLFLYTPYDQAYKQMIKRGDTLDTVEQRLSTYHQEMKNKEHYDYVVRNNSGKFNESTKVLTSIIKAEVSCLYSK</sequence>
<evidence type="ECO:0000256" key="1">
    <source>
        <dbReference type="ARBA" id="ARBA00003531"/>
    </source>
</evidence>
<gene>
    <name evidence="10" type="ORF">B4127_1502</name>
</gene>
<evidence type="ECO:0000256" key="5">
    <source>
        <dbReference type="ARBA" id="ARBA00022679"/>
    </source>
</evidence>
<dbReference type="PROSITE" id="PS00856">
    <property type="entry name" value="GUANYLATE_KINASE_1"/>
    <property type="match status" value="1"/>
</dbReference>
<comment type="catalytic activity">
    <reaction evidence="8">
        <text>GMP + ATP = GDP + ADP</text>
        <dbReference type="Rhea" id="RHEA:20780"/>
        <dbReference type="ChEBI" id="CHEBI:30616"/>
        <dbReference type="ChEBI" id="CHEBI:58115"/>
        <dbReference type="ChEBI" id="CHEBI:58189"/>
        <dbReference type="ChEBI" id="CHEBI:456216"/>
        <dbReference type="EC" id="2.7.4.8"/>
    </reaction>
</comment>
<organism evidence="10 11">
    <name type="scientific">Bacillus pumilus</name>
    <name type="common">Bacillus mesentericus</name>
    <dbReference type="NCBI Taxonomy" id="1408"/>
    <lineage>
        <taxon>Bacteria</taxon>
        <taxon>Bacillati</taxon>
        <taxon>Bacillota</taxon>
        <taxon>Bacilli</taxon>
        <taxon>Bacillales</taxon>
        <taxon>Bacillaceae</taxon>
        <taxon>Bacillus</taxon>
    </lineage>
</organism>
<dbReference type="InterPro" id="IPR027417">
    <property type="entry name" value="P-loop_NTPase"/>
</dbReference>
<dbReference type="FunFam" id="3.30.63.10:FF:000002">
    <property type="entry name" value="Guanylate kinase 1"/>
    <property type="match status" value="1"/>
</dbReference>
<evidence type="ECO:0000256" key="3">
    <source>
        <dbReference type="ARBA" id="ARBA00012961"/>
    </source>
</evidence>
<comment type="similarity">
    <text evidence="2">Belongs to the guanylate kinase family.</text>
</comment>
<dbReference type="InterPro" id="IPR020590">
    <property type="entry name" value="Guanylate_kinase_CS"/>
</dbReference>
<evidence type="ECO:0000256" key="7">
    <source>
        <dbReference type="ARBA" id="ARBA00030128"/>
    </source>
</evidence>
<evidence type="ECO:0000313" key="10">
    <source>
        <dbReference type="EMBL" id="KIL12171.1"/>
    </source>
</evidence>